<dbReference type="FunFam" id="2.60.120.260:FF:000026">
    <property type="entry name" value="proprotein convertase subtilisin/kexin type 7"/>
    <property type="match status" value="1"/>
</dbReference>
<keyword evidence="10 16" id="KW-0472">Membrane</keyword>
<evidence type="ECO:0000256" key="1">
    <source>
        <dbReference type="ARBA" id="ARBA00004370"/>
    </source>
</evidence>
<feature type="region of interest" description="Disordered" evidence="15">
    <location>
        <begin position="620"/>
        <end position="654"/>
    </location>
</feature>
<name>A0A1E4TXB0_PACTA</name>
<evidence type="ECO:0000256" key="14">
    <source>
        <dbReference type="PROSITE-ProRule" id="PRU01240"/>
    </source>
</evidence>
<reference evidence="19" key="1">
    <citation type="submission" date="2016-05" db="EMBL/GenBank/DDBJ databases">
        <title>Comparative genomics of biotechnologically important yeasts.</title>
        <authorList>
            <consortium name="DOE Joint Genome Institute"/>
            <person name="Riley R."/>
            <person name="Haridas S."/>
            <person name="Wolfe K.H."/>
            <person name="Lopes M.R."/>
            <person name="Hittinger C.T."/>
            <person name="Goker M."/>
            <person name="Salamov A."/>
            <person name="Wisecaver J."/>
            <person name="Long T.M."/>
            <person name="Aerts A.L."/>
            <person name="Barry K."/>
            <person name="Choi C."/>
            <person name="Clum A."/>
            <person name="Coughlan A.Y."/>
            <person name="Deshpande S."/>
            <person name="Douglass A.P."/>
            <person name="Hanson S.J."/>
            <person name="Klenk H.-P."/>
            <person name="Labutti K."/>
            <person name="Lapidus A."/>
            <person name="Lindquist E."/>
            <person name="Lipzen A."/>
            <person name="Meier-Kolthoff J.P."/>
            <person name="Ohm R.A."/>
            <person name="Otillar R.P."/>
            <person name="Pangilinan J."/>
            <person name="Peng Y."/>
            <person name="Rokas A."/>
            <person name="Rosa C.A."/>
            <person name="Scheuner C."/>
            <person name="Sibirny A.A."/>
            <person name="Slot J.C."/>
            <person name="Stielow J.B."/>
            <person name="Sun H."/>
            <person name="Kurtzman C.P."/>
            <person name="Blackwell M."/>
            <person name="Grigoriev I.V."/>
            <person name="Jeffries T.W."/>
        </authorList>
    </citation>
    <scope>NUCLEOTIDE SEQUENCE [LARGE SCALE GENOMIC DNA]</scope>
    <source>
        <strain evidence="19">NRRL Y-2460</strain>
    </source>
</reference>
<sequence length="708" mass="78785">KIPERDYSSKDYFAVQFSNIDEMTSFKEIFTNFTYEHSARGLSDYYVFSIPKEHEHSKLLGNINNNDHVLMKRDCELYNGLIDSKLKSLSLLPPRKLYKRYPAQDKSMEKIYDAEKRLGIDDPLFEKQWHLLNPSFPGHDINVTGVWYNGITGTGVVTAIVDDGLDYESRDLSRAFCEEGSWDFNDNQKLPKPKLNDDYHGTRCASEIAAEKGNDYCGVGVAYNSKVSGIRILSAQITSEDEAAALIYGLDVNDIYSCSWGPPDDGKSMQAPDTIVKSAIIKGVLDGRDKKGAIYVFASGNGGLHGDNCNFDGYTNSIYSITVSAIDHKGLHPPYAESCSAVLVTTYSSGSGEFVNTGDIKGSCTNRHGGTSAAAPLAAGIYSLVLEANPQLSWRDVQYLSVLSSVEVNSQDGSWQNTAISKRYSHKYGFGKIDAYAIVEMAKNWTNLKPQAWYYAPLTTVNQQIENDGSVTTKTVVKREELEDANVESLEQVTVTVNIDADIRGKVKVKLTSPSGIVSELAPFRKLDEARDGFQDWTFMSVAHWGESGEGDWELEVSGTDNTKINVRDWRLKFFGECIDPSKAKRFPLPGHENDPDVYLTTSTQTSLSTTQTIVYATLSSSSPSSSSSSSSIAATVTTSKNNESEETGKFQHSTDHGHTVEYLFFLFVIGFVVCLYILMKSSNKNRRRRRRDEFEFDILQPEDEYDS</sequence>
<feature type="active site" description="Charge relay system" evidence="13 14">
    <location>
        <position position="162"/>
    </location>
</feature>
<dbReference type="PROSITE" id="PS51829">
    <property type="entry name" value="P_HOMO_B"/>
    <property type="match status" value="1"/>
</dbReference>
<gene>
    <name evidence="18" type="ORF">PACTADRAFT_29311</name>
</gene>
<feature type="transmembrane region" description="Helical" evidence="16">
    <location>
        <begin position="663"/>
        <end position="680"/>
    </location>
</feature>
<keyword evidence="3 14" id="KW-0645">Protease</keyword>
<dbReference type="Pfam" id="PF00082">
    <property type="entry name" value="Peptidase_S8"/>
    <property type="match status" value="1"/>
</dbReference>
<evidence type="ECO:0000256" key="8">
    <source>
        <dbReference type="ARBA" id="ARBA00022837"/>
    </source>
</evidence>
<accession>A0A1E4TXB0</accession>
<dbReference type="EMBL" id="KV454013">
    <property type="protein sequence ID" value="ODV96390.1"/>
    <property type="molecule type" value="Genomic_DNA"/>
</dbReference>
<evidence type="ECO:0000256" key="2">
    <source>
        <dbReference type="ARBA" id="ARBA00005325"/>
    </source>
</evidence>
<evidence type="ECO:0000259" key="17">
    <source>
        <dbReference type="PROSITE" id="PS51829"/>
    </source>
</evidence>
<keyword evidence="6 14" id="KW-0378">Hydrolase</keyword>
<keyword evidence="19" id="KW-1185">Reference proteome</keyword>
<proteinExistence type="inferred from homology"/>
<evidence type="ECO:0000256" key="13">
    <source>
        <dbReference type="PIRSR" id="PIRSR615500-1"/>
    </source>
</evidence>
<dbReference type="OrthoDB" id="300641at2759"/>
<dbReference type="Gene3D" id="3.40.50.200">
    <property type="entry name" value="Peptidase S8/S53 domain"/>
    <property type="match status" value="1"/>
</dbReference>
<dbReference type="SUPFAM" id="SSF52743">
    <property type="entry name" value="Subtilisin-like"/>
    <property type="match status" value="1"/>
</dbReference>
<dbReference type="PROSITE" id="PS00137">
    <property type="entry name" value="SUBTILASE_HIS"/>
    <property type="match status" value="1"/>
</dbReference>
<evidence type="ECO:0000256" key="7">
    <source>
        <dbReference type="ARBA" id="ARBA00022825"/>
    </source>
</evidence>
<dbReference type="Proteomes" id="UP000094236">
    <property type="component" value="Unassembled WGS sequence"/>
</dbReference>
<dbReference type="PROSITE" id="PS00138">
    <property type="entry name" value="SUBTILASE_SER"/>
    <property type="match status" value="1"/>
</dbReference>
<dbReference type="InterPro" id="IPR008979">
    <property type="entry name" value="Galactose-bd-like_sf"/>
</dbReference>
<evidence type="ECO:0000256" key="10">
    <source>
        <dbReference type="ARBA" id="ARBA00023136"/>
    </source>
</evidence>
<dbReference type="InterPro" id="IPR015500">
    <property type="entry name" value="Peptidase_S8_subtilisin-rel"/>
</dbReference>
<evidence type="ECO:0000256" key="16">
    <source>
        <dbReference type="SAM" id="Phobius"/>
    </source>
</evidence>
<feature type="domain" description="P/Homo B" evidence="17">
    <location>
        <begin position="448"/>
        <end position="580"/>
    </location>
</feature>
<dbReference type="PROSITE" id="PS51892">
    <property type="entry name" value="SUBTILASE"/>
    <property type="match status" value="1"/>
</dbReference>
<dbReference type="InterPro" id="IPR036852">
    <property type="entry name" value="Peptidase_S8/S53_dom_sf"/>
</dbReference>
<dbReference type="Gene3D" id="2.60.120.260">
    <property type="entry name" value="Galactose-binding domain-like"/>
    <property type="match status" value="1"/>
</dbReference>
<keyword evidence="9 16" id="KW-1133">Transmembrane helix</keyword>
<evidence type="ECO:0000256" key="9">
    <source>
        <dbReference type="ARBA" id="ARBA00022989"/>
    </source>
</evidence>
<evidence type="ECO:0000256" key="11">
    <source>
        <dbReference type="ARBA" id="ARBA00023145"/>
    </source>
</evidence>
<evidence type="ECO:0000256" key="6">
    <source>
        <dbReference type="ARBA" id="ARBA00022801"/>
    </source>
</evidence>
<dbReference type="GO" id="GO:0005802">
    <property type="term" value="C:trans-Golgi network"/>
    <property type="evidence" value="ECO:0007669"/>
    <property type="project" value="EnsemblFungi"/>
</dbReference>
<dbReference type="STRING" id="669874.A0A1E4TXB0"/>
<dbReference type="PANTHER" id="PTHR42884:SF14">
    <property type="entry name" value="NEUROENDOCRINE CONVERTASE 1"/>
    <property type="match status" value="1"/>
</dbReference>
<protein>
    <recommendedName>
        <fullName evidence="17">P/Homo B domain-containing protein</fullName>
    </recommendedName>
</protein>
<comment type="subcellular location">
    <subcellularLocation>
        <location evidence="1">Membrane</location>
    </subcellularLocation>
</comment>
<feature type="compositionally biased region" description="Basic and acidic residues" evidence="15">
    <location>
        <begin position="643"/>
        <end position="654"/>
    </location>
</feature>
<keyword evidence="8" id="KW-0106">Calcium</keyword>
<keyword evidence="12" id="KW-0325">Glycoprotein</keyword>
<dbReference type="InterPro" id="IPR002884">
    <property type="entry name" value="P_dom"/>
</dbReference>
<dbReference type="CDD" id="cd04059">
    <property type="entry name" value="Peptidases_S8_Protein_convertases_Kexins_Furin-like"/>
    <property type="match status" value="1"/>
</dbReference>
<evidence type="ECO:0000256" key="4">
    <source>
        <dbReference type="ARBA" id="ARBA00022692"/>
    </source>
</evidence>
<evidence type="ECO:0000256" key="15">
    <source>
        <dbReference type="SAM" id="MobiDB-lite"/>
    </source>
</evidence>
<feature type="compositionally biased region" description="Low complexity" evidence="15">
    <location>
        <begin position="620"/>
        <end position="632"/>
    </location>
</feature>
<evidence type="ECO:0000313" key="19">
    <source>
        <dbReference type="Proteomes" id="UP000094236"/>
    </source>
</evidence>
<dbReference type="InterPro" id="IPR022398">
    <property type="entry name" value="Peptidase_S8_His-AS"/>
</dbReference>
<evidence type="ECO:0000256" key="5">
    <source>
        <dbReference type="ARBA" id="ARBA00022729"/>
    </source>
</evidence>
<evidence type="ECO:0000256" key="12">
    <source>
        <dbReference type="ARBA" id="ARBA00023180"/>
    </source>
</evidence>
<dbReference type="PANTHER" id="PTHR42884">
    <property type="entry name" value="PROPROTEIN CONVERTASE SUBTILISIN/KEXIN-RELATED"/>
    <property type="match status" value="1"/>
</dbReference>
<dbReference type="InterPro" id="IPR023828">
    <property type="entry name" value="Peptidase_S8_Ser-AS"/>
</dbReference>
<feature type="active site" description="Charge relay system" evidence="13 14">
    <location>
        <position position="200"/>
    </location>
</feature>
<dbReference type="SUPFAM" id="SSF49785">
    <property type="entry name" value="Galactose-binding domain-like"/>
    <property type="match status" value="1"/>
</dbReference>
<organism evidence="18 19">
    <name type="scientific">Pachysolen tannophilus NRRL Y-2460</name>
    <dbReference type="NCBI Taxonomy" id="669874"/>
    <lineage>
        <taxon>Eukaryota</taxon>
        <taxon>Fungi</taxon>
        <taxon>Dikarya</taxon>
        <taxon>Ascomycota</taxon>
        <taxon>Saccharomycotina</taxon>
        <taxon>Pichiomycetes</taxon>
        <taxon>Pachysolenaceae</taxon>
        <taxon>Pachysolen</taxon>
    </lineage>
</organism>
<evidence type="ECO:0000256" key="3">
    <source>
        <dbReference type="ARBA" id="ARBA00022670"/>
    </source>
</evidence>
<keyword evidence="5" id="KW-0732">Signal</keyword>
<keyword evidence="4 16" id="KW-0812">Transmembrane</keyword>
<dbReference type="FunFam" id="3.40.50.200:FF:000005">
    <property type="entry name" value="Proprotein convertase subtilisin/kexin type 7"/>
    <property type="match status" value="1"/>
</dbReference>
<dbReference type="PRINTS" id="PR00723">
    <property type="entry name" value="SUBTILISIN"/>
</dbReference>
<dbReference type="GO" id="GO:0007323">
    <property type="term" value="P:peptide pheromone maturation"/>
    <property type="evidence" value="ECO:0007669"/>
    <property type="project" value="EnsemblFungi"/>
</dbReference>
<dbReference type="GO" id="GO:0000139">
    <property type="term" value="C:Golgi membrane"/>
    <property type="evidence" value="ECO:0007669"/>
    <property type="project" value="TreeGrafter"/>
</dbReference>
<comment type="similarity">
    <text evidence="2">Belongs to the peptidase S8 family. Furin subfamily.</text>
</comment>
<dbReference type="GO" id="GO:0016485">
    <property type="term" value="P:protein processing"/>
    <property type="evidence" value="ECO:0007669"/>
    <property type="project" value="EnsemblFungi"/>
</dbReference>
<evidence type="ECO:0000313" key="18">
    <source>
        <dbReference type="EMBL" id="ODV96390.1"/>
    </source>
</evidence>
<feature type="non-terminal residue" evidence="18">
    <location>
        <position position="708"/>
    </location>
</feature>
<feature type="compositionally biased region" description="Polar residues" evidence="15">
    <location>
        <begin position="633"/>
        <end position="642"/>
    </location>
</feature>
<feature type="active site" description="Charge relay system" evidence="13 14">
    <location>
        <position position="372"/>
    </location>
</feature>
<dbReference type="InterPro" id="IPR000209">
    <property type="entry name" value="Peptidase_S8/S53_dom"/>
</dbReference>
<dbReference type="AlphaFoldDB" id="A0A1E4TXB0"/>
<dbReference type="InterPro" id="IPR034182">
    <property type="entry name" value="Kexin/furin"/>
</dbReference>
<keyword evidence="11" id="KW-0865">Zymogen</keyword>
<dbReference type="Pfam" id="PF01483">
    <property type="entry name" value="P_proprotein"/>
    <property type="match status" value="1"/>
</dbReference>
<keyword evidence="7 14" id="KW-0720">Serine protease</keyword>
<dbReference type="GO" id="GO:0004252">
    <property type="term" value="F:serine-type endopeptidase activity"/>
    <property type="evidence" value="ECO:0007669"/>
    <property type="project" value="UniProtKB-UniRule"/>
</dbReference>
<feature type="non-terminal residue" evidence="18">
    <location>
        <position position="1"/>
    </location>
</feature>